<dbReference type="OrthoDB" id="9794628at2"/>
<protein>
    <recommendedName>
        <fullName evidence="2">Anti-sigma factor antagonist</fullName>
    </recommendedName>
</protein>
<organism evidence="3 4">
    <name type="scientific">Aneurinibacillus soli</name>
    <dbReference type="NCBI Taxonomy" id="1500254"/>
    <lineage>
        <taxon>Bacteria</taxon>
        <taxon>Bacillati</taxon>
        <taxon>Bacillota</taxon>
        <taxon>Bacilli</taxon>
        <taxon>Bacillales</taxon>
        <taxon>Paenibacillaceae</taxon>
        <taxon>Aneurinibacillus group</taxon>
        <taxon>Aneurinibacillus</taxon>
    </lineage>
</organism>
<dbReference type="RefSeq" id="WP_096463806.1">
    <property type="nucleotide sequence ID" value="NZ_AP017312.1"/>
</dbReference>
<dbReference type="AlphaFoldDB" id="A0A0U5AXS8"/>
<reference evidence="3 4" key="1">
    <citation type="submission" date="2015-12" db="EMBL/GenBank/DDBJ databases">
        <title>Genome sequence of Aneurinibacillus soli.</title>
        <authorList>
            <person name="Lee J.S."/>
            <person name="Lee K.C."/>
            <person name="Kim K.K."/>
            <person name="Lee B.W."/>
        </authorList>
    </citation>
    <scope>NUCLEOTIDE SEQUENCE [LARGE SCALE GENOMIC DNA]</scope>
    <source>
        <strain evidence="3 4">CB4</strain>
    </source>
</reference>
<evidence type="ECO:0000313" key="4">
    <source>
        <dbReference type="Proteomes" id="UP000217696"/>
    </source>
</evidence>
<comment type="similarity">
    <text evidence="1 2">Belongs to the anti-sigma-factor antagonist family.</text>
</comment>
<evidence type="ECO:0000256" key="2">
    <source>
        <dbReference type="RuleBase" id="RU003749"/>
    </source>
</evidence>
<sequence>MIEDIVLANHEVRVTLRGNIYVEQASSIREQLLDYMEEGHKNFMINVAAVDYIDSSGLGVLVALHKRTQQVGGQLTIQGLHGVVKELFELTRLTKVFTIV</sequence>
<dbReference type="InterPro" id="IPR003658">
    <property type="entry name" value="Anti-sigma_ant"/>
</dbReference>
<accession>A0A0U5AXS8</accession>
<dbReference type="Proteomes" id="UP000217696">
    <property type="component" value="Chromosome"/>
</dbReference>
<dbReference type="InterPro" id="IPR036513">
    <property type="entry name" value="STAS_dom_sf"/>
</dbReference>
<keyword evidence="4" id="KW-1185">Reference proteome</keyword>
<dbReference type="PROSITE" id="PS50801">
    <property type="entry name" value="STAS"/>
    <property type="match status" value="1"/>
</dbReference>
<dbReference type="PANTHER" id="PTHR33495">
    <property type="entry name" value="ANTI-SIGMA FACTOR ANTAGONIST TM_1081-RELATED-RELATED"/>
    <property type="match status" value="1"/>
</dbReference>
<name>A0A0U5AXS8_9BACL</name>
<evidence type="ECO:0000256" key="1">
    <source>
        <dbReference type="ARBA" id="ARBA00009013"/>
    </source>
</evidence>
<dbReference type="PANTHER" id="PTHR33495:SF2">
    <property type="entry name" value="ANTI-SIGMA FACTOR ANTAGONIST TM_1081-RELATED"/>
    <property type="match status" value="1"/>
</dbReference>
<dbReference type="NCBIfam" id="TIGR00377">
    <property type="entry name" value="ant_ant_sig"/>
    <property type="match status" value="1"/>
</dbReference>
<proteinExistence type="inferred from homology"/>
<evidence type="ECO:0000313" key="3">
    <source>
        <dbReference type="EMBL" id="BAU26800.1"/>
    </source>
</evidence>
<dbReference type="Gene3D" id="3.30.750.24">
    <property type="entry name" value="STAS domain"/>
    <property type="match status" value="1"/>
</dbReference>
<gene>
    <name evidence="3" type="primary">rsbV</name>
    <name evidence="3" type="ORF">CB4_00969</name>
</gene>
<dbReference type="InterPro" id="IPR002645">
    <property type="entry name" value="STAS_dom"/>
</dbReference>
<dbReference type="CDD" id="cd07043">
    <property type="entry name" value="STAS_anti-anti-sigma_factors"/>
    <property type="match status" value="1"/>
</dbReference>
<dbReference type="EMBL" id="AP017312">
    <property type="protein sequence ID" value="BAU26800.1"/>
    <property type="molecule type" value="Genomic_DNA"/>
</dbReference>
<dbReference type="GO" id="GO:0043856">
    <property type="term" value="F:anti-sigma factor antagonist activity"/>
    <property type="evidence" value="ECO:0007669"/>
    <property type="project" value="InterPro"/>
</dbReference>
<dbReference type="KEGG" id="asoc:CB4_00969"/>
<dbReference type="SUPFAM" id="SSF52091">
    <property type="entry name" value="SpoIIaa-like"/>
    <property type="match status" value="1"/>
</dbReference>
<dbReference type="Pfam" id="PF01740">
    <property type="entry name" value="STAS"/>
    <property type="match status" value="1"/>
</dbReference>